<name>A0ABS5TCE3_9ACTN</name>
<feature type="compositionally biased region" description="Low complexity" evidence="1">
    <location>
        <begin position="199"/>
        <end position="209"/>
    </location>
</feature>
<sequence length="440" mass="44542">MMKLSVSQVFSARGSGALAAAAVLLTAACSSSSSSGTGSSSTSSVTPTVAGHDVAAVVAAAQAFSASLDDDQKELAVLDLTADNAEAWSNLPSGQSCRGGVPFEDLDDNQLALARVLLQSAIGTGDPGYPRVEDLWAADDELSSLQSSGEGGEPGSGSTAGSTAGGAMPSGSGAPSGGSAPSDSGMPSGDMPTGDMPTGDMPSGGSMPSGSGGGAGGGGGGGGGYGAGLYDLALLGDPDTDGTWMLHFGGHHLAVNFTYEAGEVAGSSPYFVGLEPTTWTADDGTEYAPLEAMKSAVTALSTSLTTAQKKQAELSQTFSDVLLGPGEDGQFPAKKQGIAASRLTDDQQSAVLDVLRQWVGIADDTTAESMLKTYEDELSKTYVGWSGGVEMTAHANYLRIDGPSAWVEFVCQNGVVLTDKIHYHTVWRDHTRDYGGEFSS</sequence>
<organism evidence="3 4">
    <name type="scientific">Kineosporia corallincola</name>
    <dbReference type="NCBI Taxonomy" id="2835133"/>
    <lineage>
        <taxon>Bacteria</taxon>
        <taxon>Bacillati</taxon>
        <taxon>Actinomycetota</taxon>
        <taxon>Actinomycetes</taxon>
        <taxon>Kineosporiales</taxon>
        <taxon>Kineosporiaceae</taxon>
        <taxon>Kineosporia</taxon>
    </lineage>
</organism>
<dbReference type="PANTHER" id="PTHR37489:SF1">
    <property type="entry name" value="DUF3500 DOMAIN-CONTAINING PROTEIN"/>
    <property type="match status" value="1"/>
</dbReference>
<feature type="signal peptide" evidence="2">
    <location>
        <begin position="1"/>
        <end position="19"/>
    </location>
</feature>
<dbReference type="RefSeq" id="WP_214155062.1">
    <property type="nucleotide sequence ID" value="NZ_JAHBAY010000003.1"/>
</dbReference>
<dbReference type="PANTHER" id="PTHR37489">
    <property type="entry name" value="DUF3500 DOMAIN-CONTAINING PROTEIN"/>
    <property type="match status" value="1"/>
</dbReference>
<evidence type="ECO:0000313" key="4">
    <source>
        <dbReference type="Proteomes" id="UP001197247"/>
    </source>
</evidence>
<feature type="region of interest" description="Disordered" evidence="1">
    <location>
        <begin position="143"/>
        <end position="218"/>
    </location>
</feature>
<evidence type="ECO:0000256" key="2">
    <source>
        <dbReference type="SAM" id="SignalP"/>
    </source>
</evidence>
<dbReference type="EMBL" id="JAHBAY010000003">
    <property type="protein sequence ID" value="MBT0768755.1"/>
    <property type="molecule type" value="Genomic_DNA"/>
</dbReference>
<feature type="chain" id="PRO_5046544219" evidence="2">
    <location>
        <begin position="20"/>
        <end position="440"/>
    </location>
</feature>
<gene>
    <name evidence="3" type="ORF">KIH74_07450</name>
</gene>
<dbReference type="Proteomes" id="UP001197247">
    <property type="component" value="Unassembled WGS sequence"/>
</dbReference>
<evidence type="ECO:0000313" key="3">
    <source>
        <dbReference type="EMBL" id="MBT0768755.1"/>
    </source>
</evidence>
<reference evidence="3 4" key="1">
    <citation type="submission" date="2021-05" db="EMBL/GenBank/DDBJ databases">
        <title>Kineosporia and Streptomyces sp. nov. two new marine actinobacteria isolated from Coral.</title>
        <authorList>
            <person name="Buangrab K."/>
            <person name="Sutthacheep M."/>
            <person name="Yeemin T."/>
            <person name="Harunari E."/>
            <person name="Igarashi Y."/>
            <person name="Kanchanasin P."/>
            <person name="Tanasupawat S."/>
            <person name="Phongsopitanun W."/>
        </authorList>
    </citation>
    <scope>NUCLEOTIDE SEQUENCE [LARGE SCALE GENOMIC DNA]</scope>
    <source>
        <strain evidence="3 4">J2-2</strain>
    </source>
</reference>
<dbReference type="Pfam" id="PF12006">
    <property type="entry name" value="DUF3500"/>
    <property type="match status" value="1"/>
</dbReference>
<proteinExistence type="predicted"/>
<accession>A0ABS5TCE3</accession>
<dbReference type="InterPro" id="IPR021889">
    <property type="entry name" value="DUF3500"/>
</dbReference>
<keyword evidence="4" id="KW-1185">Reference proteome</keyword>
<evidence type="ECO:0000256" key="1">
    <source>
        <dbReference type="SAM" id="MobiDB-lite"/>
    </source>
</evidence>
<comment type="caution">
    <text evidence="3">The sequence shown here is derived from an EMBL/GenBank/DDBJ whole genome shotgun (WGS) entry which is preliminary data.</text>
</comment>
<dbReference type="PROSITE" id="PS51257">
    <property type="entry name" value="PROKAR_LIPOPROTEIN"/>
    <property type="match status" value="1"/>
</dbReference>
<protein>
    <submittedName>
        <fullName evidence="3">DUF3500 domain-containing protein</fullName>
    </submittedName>
</protein>
<keyword evidence="2" id="KW-0732">Signal</keyword>
<feature type="compositionally biased region" description="Low complexity" evidence="1">
    <location>
        <begin position="156"/>
        <end position="190"/>
    </location>
</feature>